<dbReference type="Gene3D" id="3.10.350.10">
    <property type="entry name" value="LysM domain"/>
    <property type="match status" value="1"/>
</dbReference>
<name>A0A150HKC5_9GAMM</name>
<evidence type="ECO:0000313" key="1">
    <source>
        <dbReference type="EMBL" id="KXZ64576.1"/>
    </source>
</evidence>
<dbReference type="Pfam" id="PF05489">
    <property type="entry name" value="Phage_tail_X"/>
    <property type="match status" value="1"/>
</dbReference>
<dbReference type="RefSeq" id="WP_061519596.1">
    <property type="nucleotide sequence ID" value="NZ_JRUE01000229.1"/>
</dbReference>
<dbReference type="PATRIC" id="fig|52133.18.peg.3110"/>
<dbReference type="InterPro" id="IPR008861">
    <property type="entry name" value="GpX-like"/>
</dbReference>
<sequence length="71" mass="8004">MAEYLTKEGDVLDHIAYKYYGNTNNRIVETILELNVGLADHGAVLPEGLMITLPEQEQSTVISNKQVKLWD</sequence>
<gene>
    <name evidence="1" type="ORF">AVENLUH5627_03036</name>
</gene>
<dbReference type="EMBL" id="JRUE01000229">
    <property type="protein sequence ID" value="KXZ64576.1"/>
    <property type="molecule type" value="Genomic_DNA"/>
</dbReference>
<dbReference type="AlphaFoldDB" id="A0A150HKC5"/>
<accession>A0A150HKC5</accession>
<dbReference type="Proteomes" id="UP000075680">
    <property type="component" value="Unassembled WGS sequence"/>
</dbReference>
<dbReference type="InterPro" id="IPR036779">
    <property type="entry name" value="LysM_dom_sf"/>
</dbReference>
<proteinExistence type="predicted"/>
<organism evidence="1 2">
    <name type="scientific">Acinetobacter venetianus</name>
    <dbReference type="NCBI Taxonomy" id="52133"/>
    <lineage>
        <taxon>Bacteria</taxon>
        <taxon>Pseudomonadati</taxon>
        <taxon>Pseudomonadota</taxon>
        <taxon>Gammaproteobacteria</taxon>
        <taxon>Moraxellales</taxon>
        <taxon>Moraxellaceae</taxon>
        <taxon>Acinetobacter</taxon>
    </lineage>
</organism>
<reference evidence="1 2" key="1">
    <citation type="journal article" date="2016" name="Sci. Rep.">
        <title>Genomic and phenotypic characterization of the species Acinetobacter venetianus.</title>
        <authorList>
            <person name="Fondi M."/>
            <person name="Maida I."/>
            <person name="Perrin E."/>
            <person name="Orlandini V."/>
            <person name="La Torre L."/>
            <person name="Bosi E."/>
            <person name="Negroni A."/>
            <person name="Zanaroli G."/>
            <person name="Fava F."/>
            <person name="Decorosi F."/>
            <person name="Giovannetti L."/>
            <person name="Viti C."/>
            <person name="Vaneechoutte M."/>
            <person name="Dijkshoorn L."/>
            <person name="Fani R."/>
        </authorList>
    </citation>
    <scope>NUCLEOTIDE SEQUENCE [LARGE SCALE GENOMIC DNA]</scope>
    <source>
        <strain evidence="1 2">LUH5627</strain>
    </source>
</reference>
<evidence type="ECO:0000313" key="2">
    <source>
        <dbReference type="Proteomes" id="UP000075680"/>
    </source>
</evidence>
<comment type="caution">
    <text evidence="1">The sequence shown here is derived from an EMBL/GenBank/DDBJ whole genome shotgun (WGS) entry which is preliminary data.</text>
</comment>
<protein>
    <submittedName>
        <fullName evidence="1">Phage Tail Protein X</fullName>
    </submittedName>
</protein>